<gene>
    <name evidence="2" type="ORF">FGL83_08705</name>
    <name evidence="1" type="ORF">GQS40_04905</name>
</gene>
<reference evidence="1 4" key="2">
    <citation type="submission" date="2019-12" db="EMBL/GenBank/DDBJ databases">
        <title>Complete genome sequence of Leuconostoc lactis strain AVN1 provides insights into metabolic potential.</title>
        <authorList>
            <person name="Besrour N."/>
            <person name="Najjari A."/>
            <person name="Fhoula I."/>
            <person name="Jaballah S."/>
            <person name="Klibi N."/>
            <person name="Ouzari H.I."/>
        </authorList>
    </citation>
    <scope>NUCLEOTIDE SEQUENCE [LARGE SCALE GENOMIC DNA]</scope>
    <source>
        <strain evidence="1 4">AVN1</strain>
    </source>
</reference>
<dbReference type="InterPro" id="IPR050275">
    <property type="entry name" value="PGM_Phosphatase"/>
</dbReference>
<organism evidence="1 4">
    <name type="scientific">Leuconostoc lactis</name>
    <dbReference type="NCBI Taxonomy" id="1246"/>
    <lineage>
        <taxon>Bacteria</taxon>
        <taxon>Bacillati</taxon>
        <taxon>Bacillota</taxon>
        <taxon>Bacilli</taxon>
        <taxon>Lactobacillales</taxon>
        <taxon>Lactobacillaceae</taxon>
        <taxon>Leuconostoc</taxon>
    </lineage>
</organism>
<dbReference type="PANTHER" id="PTHR48100:SF1">
    <property type="entry name" value="HISTIDINE PHOSPHATASE FAMILY PROTEIN-RELATED"/>
    <property type="match status" value="1"/>
</dbReference>
<dbReference type="EMBL" id="WSZI01000013">
    <property type="protein sequence ID" value="MWN21014.1"/>
    <property type="molecule type" value="Genomic_DNA"/>
</dbReference>
<dbReference type="PANTHER" id="PTHR48100">
    <property type="entry name" value="BROAD-SPECIFICITY PHOSPHATASE YOR283W-RELATED"/>
    <property type="match status" value="1"/>
</dbReference>
<sequence>MRKIYFIRHSIRNQAIIDDATAPLTTTGHQLAKKLAGKFENVSVAAIYASPFLRAVQTVEPIAHQLHLPIITIPELRERQTQQRSDWLTHLQLLWHDFSQHDEDEESLAAVRERIVPAYQQILHDSTGDLVIASHGTALAVLFNDLTNGQFTFTDWQEMTMPDCYMATYEDNQLVTFQHIGMNCLTTTTK</sequence>
<reference evidence="2 3" key="1">
    <citation type="submission" date="2019-06" db="EMBL/GenBank/DDBJ databases">
        <title>Genome analyses of bacteria isolated from kimchi.</title>
        <authorList>
            <person name="Lee S."/>
            <person name="Ahn S."/>
            <person name="Roh S."/>
        </authorList>
    </citation>
    <scope>NUCLEOTIDE SEQUENCE [LARGE SCALE GENOMIC DNA]</scope>
    <source>
        <strain evidence="2 3">CBA3625</strain>
    </source>
</reference>
<dbReference type="GO" id="GO:0005737">
    <property type="term" value="C:cytoplasm"/>
    <property type="evidence" value="ECO:0007669"/>
    <property type="project" value="TreeGrafter"/>
</dbReference>
<dbReference type="EMBL" id="CP042387">
    <property type="protein sequence ID" value="QEA44741.1"/>
    <property type="molecule type" value="Genomic_DNA"/>
</dbReference>
<accession>A0A5B8T8B1</accession>
<dbReference type="InterPro" id="IPR013078">
    <property type="entry name" value="His_Pase_superF_clade-1"/>
</dbReference>
<keyword evidence="3" id="KW-1185">Reference proteome</keyword>
<dbReference type="AlphaFoldDB" id="A0A5B8T8B1"/>
<evidence type="ECO:0000313" key="3">
    <source>
        <dbReference type="Proteomes" id="UP000321298"/>
    </source>
</evidence>
<dbReference type="SUPFAM" id="SSF53254">
    <property type="entry name" value="Phosphoglycerate mutase-like"/>
    <property type="match status" value="1"/>
</dbReference>
<dbReference type="Gene3D" id="3.40.50.1240">
    <property type="entry name" value="Phosphoglycerate mutase-like"/>
    <property type="match status" value="1"/>
</dbReference>
<dbReference type="GO" id="GO:0016791">
    <property type="term" value="F:phosphatase activity"/>
    <property type="evidence" value="ECO:0007669"/>
    <property type="project" value="TreeGrafter"/>
</dbReference>
<dbReference type="RefSeq" id="WP_029509321.1">
    <property type="nucleotide sequence ID" value="NZ_CP042387.1"/>
</dbReference>
<evidence type="ECO:0000313" key="4">
    <source>
        <dbReference type="Proteomes" id="UP000478636"/>
    </source>
</evidence>
<proteinExistence type="predicted"/>
<dbReference type="GeneID" id="66532278"/>
<protein>
    <submittedName>
        <fullName evidence="1">Histidine phosphatase family protein</fullName>
    </submittedName>
</protein>
<dbReference type="SMART" id="SM00855">
    <property type="entry name" value="PGAM"/>
    <property type="match status" value="1"/>
</dbReference>
<dbReference type="Proteomes" id="UP000321298">
    <property type="component" value="Chromosome"/>
</dbReference>
<dbReference type="Proteomes" id="UP000478636">
    <property type="component" value="Unassembled WGS sequence"/>
</dbReference>
<evidence type="ECO:0000313" key="2">
    <source>
        <dbReference type="EMBL" id="QEA44741.1"/>
    </source>
</evidence>
<dbReference type="CDD" id="cd07067">
    <property type="entry name" value="HP_PGM_like"/>
    <property type="match status" value="1"/>
</dbReference>
<evidence type="ECO:0000313" key="1">
    <source>
        <dbReference type="EMBL" id="MWN21014.1"/>
    </source>
</evidence>
<dbReference type="InterPro" id="IPR029033">
    <property type="entry name" value="His_PPase_superfam"/>
</dbReference>
<dbReference type="Pfam" id="PF00300">
    <property type="entry name" value="His_Phos_1"/>
    <property type="match status" value="1"/>
</dbReference>
<name>A0A5B8T8B1_LEULA</name>